<comment type="caution">
    <text evidence="7">The sequence shown here is derived from an EMBL/GenBank/DDBJ whole genome shotgun (WGS) entry which is preliminary data.</text>
</comment>
<feature type="domain" description="Peptidase M10 metallopeptidase" evidence="6">
    <location>
        <begin position="186"/>
        <end position="244"/>
    </location>
</feature>
<evidence type="ECO:0000313" key="7">
    <source>
        <dbReference type="EMBL" id="GAA3630330.1"/>
    </source>
</evidence>
<evidence type="ECO:0000256" key="5">
    <source>
        <dbReference type="SAM" id="SignalP"/>
    </source>
</evidence>
<dbReference type="RefSeq" id="WP_344807110.1">
    <property type="nucleotide sequence ID" value="NZ_BAABAB010000026.1"/>
</dbReference>
<dbReference type="InterPro" id="IPR024079">
    <property type="entry name" value="MetalloPept_cat_dom_sf"/>
</dbReference>
<evidence type="ECO:0000256" key="4">
    <source>
        <dbReference type="ARBA" id="ARBA00022833"/>
    </source>
</evidence>
<evidence type="ECO:0000256" key="1">
    <source>
        <dbReference type="ARBA" id="ARBA00022670"/>
    </source>
</evidence>
<dbReference type="Pfam" id="PF00413">
    <property type="entry name" value="Peptidase_M10"/>
    <property type="match status" value="1"/>
</dbReference>
<keyword evidence="2" id="KW-0479">Metal-binding</keyword>
<sequence>MTRKLFASALTALALIVLFASPSSAAPSRHDIVGVKTLGGGVREYTVLNPTGSATPTQLRTWLNQRGYRTDQVTAAVGCSPHVGTANALCGAKWSYGPFNDPQVYFLDHSGDTWPVTDARIDWYQAPGIDAYYRWYTAGCPGGGRHCVNVYSASYGQTGWYAQTTWQTSGGYFVDGSMQIQLNNSTTPNTYAARRSVACHEMGHALGLDHNTGTTSCIKTYLFQAPAFPQHPTSNDFSVLNALYPKAGT</sequence>
<feature type="signal peptide" evidence="5">
    <location>
        <begin position="1"/>
        <end position="25"/>
    </location>
</feature>
<keyword evidence="4" id="KW-0862">Zinc</keyword>
<name>A0ABP7AE31_9ACTN</name>
<protein>
    <recommendedName>
        <fullName evidence="6">Peptidase M10 metallopeptidase domain-containing protein</fullName>
    </recommendedName>
</protein>
<dbReference type="SUPFAM" id="SSF55486">
    <property type="entry name" value="Metalloproteases ('zincins'), catalytic domain"/>
    <property type="match status" value="1"/>
</dbReference>
<organism evidence="7 8">
    <name type="scientific">Microlunatus ginsengisoli</name>
    <dbReference type="NCBI Taxonomy" id="363863"/>
    <lineage>
        <taxon>Bacteria</taxon>
        <taxon>Bacillati</taxon>
        <taxon>Actinomycetota</taxon>
        <taxon>Actinomycetes</taxon>
        <taxon>Propionibacteriales</taxon>
        <taxon>Propionibacteriaceae</taxon>
        <taxon>Microlunatus</taxon>
    </lineage>
</organism>
<evidence type="ECO:0000313" key="8">
    <source>
        <dbReference type="Proteomes" id="UP001501490"/>
    </source>
</evidence>
<dbReference type="Proteomes" id="UP001501490">
    <property type="component" value="Unassembled WGS sequence"/>
</dbReference>
<keyword evidence="5" id="KW-0732">Signal</keyword>
<reference evidence="8" key="1">
    <citation type="journal article" date="2019" name="Int. J. Syst. Evol. Microbiol.">
        <title>The Global Catalogue of Microorganisms (GCM) 10K type strain sequencing project: providing services to taxonomists for standard genome sequencing and annotation.</title>
        <authorList>
            <consortium name="The Broad Institute Genomics Platform"/>
            <consortium name="The Broad Institute Genome Sequencing Center for Infectious Disease"/>
            <person name="Wu L."/>
            <person name="Ma J."/>
        </authorList>
    </citation>
    <scope>NUCLEOTIDE SEQUENCE [LARGE SCALE GENOMIC DNA]</scope>
    <source>
        <strain evidence="8">JCM 16929</strain>
    </source>
</reference>
<proteinExistence type="predicted"/>
<dbReference type="EMBL" id="BAABAB010000026">
    <property type="protein sequence ID" value="GAA3630330.1"/>
    <property type="molecule type" value="Genomic_DNA"/>
</dbReference>
<dbReference type="InterPro" id="IPR001818">
    <property type="entry name" value="Pept_M10_metallopeptidase"/>
</dbReference>
<feature type="chain" id="PRO_5046886412" description="Peptidase M10 metallopeptidase domain-containing protein" evidence="5">
    <location>
        <begin position="26"/>
        <end position="249"/>
    </location>
</feature>
<keyword evidence="1" id="KW-0645">Protease</keyword>
<evidence type="ECO:0000256" key="3">
    <source>
        <dbReference type="ARBA" id="ARBA00022801"/>
    </source>
</evidence>
<dbReference type="Gene3D" id="3.40.390.10">
    <property type="entry name" value="Collagenase (Catalytic Domain)"/>
    <property type="match status" value="1"/>
</dbReference>
<gene>
    <name evidence="7" type="ORF">GCM10022236_35990</name>
</gene>
<keyword evidence="8" id="KW-1185">Reference proteome</keyword>
<evidence type="ECO:0000256" key="2">
    <source>
        <dbReference type="ARBA" id="ARBA00022723"/>
    </source>
</evidence>
<keyword evidence="3" id="KW-0378">Hydrolase</keyword>
<accession>A0ABP7AE31</accession>
<evidence type="ECO:0000259" key="6">
    <source>
        <dbReference type="Pfam" id="PF00413"/>
    </source>
</evidence>